<feature type="compositionally biased region" description="Pro residues" evidence="1">
    <location>
        <begin position="83"/>
        <end position="93"/>
    </location>
</feature>
<feature type="region of interest" description="Disordered" evidence="1">
    <location>
        <begin position="111"/>
        <end position="137"/>
    </location>
</feature>
<name>A0ABP0LWL9_9DINO</name>
<feature type="region of interest" description="Disordered" evidence="1">
    <location>
        <begin position="23"/>
        <end position="99"/>
    </location>
</feature>
<dbReference type="EMBL" id="CAXAMM010018553">
    <property type="protein sequence ID" value="CAK9043617.1"/>
    <property type="molecule type" value="Genomic_DNA"/>
</dbReference>
<sequence length="662" mass="71777">MADPKSKSMPKFKAMPAALRRQMYNASGRADETSSVSSWVQLEAEPTLEDPWPEPSMDPVREEGDGTSQAAQPEASSSAAPQVVPPPPPPGGPPSSSAAAPVLQAAQSFLNHTNETPASRRLRERQEQAARRGRRAYRWGNLAPGNLGHNPLNTALPDHLSQIGSGEGERSILIIDNRDKRIQSPFQNWLLDEVLTNALTYLNVKSDRSLVKSPSTGYHFNLFLVRTLDSVKVIICGSATCYSSAPCARWDAATGEVLSHSAFQPFRWPPMTESSPTWVDIKMKLEGQLLVHLELRGFRSDSDMSIQMIHVADAIFNILNDTVFIPSIVITVFQGWRVVAISFEVGGRLYACSEGGVVVALDHPLCHFECRFTATSSPDAFGADADRLEMRFWSASDRLDVACNTASIPSSWLVISRVSGPTLIRNAKWCREHGARVEGPDQALQFSQLAAIHAHWTAQVEAVSIDDTGPRISGIAVESNPINMHLVCESPLFRNQRAIVNADALALQHHDPKEEIMANVLPPIVEGPAVRPLESAPKLAPALTGSGDFRGIPAAPVSSAKPSMTDPGQAPAPSSWTGGSIAPPRRSLEHRRNEPLDQSAMTPQAFVEAARNYGSGWRGAGGPDRQWTSSVRINEIVEDGPDGGQAGPRSFKPVKPDEVTEV</sequence>
<comment type="caution">
    <text evidence="2">The sequence shown here is derived from an EMBL/GenBank/DDBJ whole genome shotgun (WGS) entry which is preliminary data.</text>
</comment>
<gene>
    <name evidence="2" type="ORF">SCF082_LOCUS24899</name>
</gene>
<evidence type="ECO:0000313" key="3">
    <source>
        <dbReference type="Proteomes" id="UP001642464"/>
    </source>
</evidence>
<reference evidence="2 3" key="1">
    <citation type="submission" date="2024-02" db="EMBL/GenBank/DDBJ databases">
        <authorList>
            <person name="Chen Y."/>
            <person name="Shah S."/>
            <person name="Dougan E. K."/>
            <person name="Thang M."/>
            <person name="Chan C."/>
        </authorList>
    </citation>
    <scope>NUCLEOTIDE SEQUENCE [LARGE SCALE GENOMIC DNA]</scope>
</reference>
<evidence type="ECO:0000256" key="1">
    <source>
        <dbReference type="SAM" id="MobiDB-lite"/>
    </source>
</evidence>
<proteinExistence type="predicted"/>
<evidence type="ECO:0000313" key="2">
    <source>
        <dbReference type="EMBL" id="CAK9043617.1"/>
    </source>
</evidence>
<accession>A0ABP0LWL9</accession>
<feature type="compositionally biased region" description="Low complexity" evidence="1">
    <location>
        <begin position="68"/>
        <end position="82"/>
    </location>
</feature>
<organism evidence="2 3">
    <name type="scientific">Durusdinium trenchii</name>
    <dbReference type="NCBI Taxonomy" id="1381693"/>
    <lineage>
        <taxon>Eukaryota</taxon>
        <taxon>Sar</taxon>
        <taxon>Alveolata</taxon>
        <taxon>Dinophyceae</taxon>
        <taxon>Suessiales</taxon>
        <taxon>Symbiodiniaceae</taxon>
        <taxon>Durusdinium</taxon>
    </lineage>
</organism>
<feature type="region of interest" description="Disordered" evidence="1">
    <location>
        <begin position="541"/>
        <end position="586"/>
    </location>
</feature>
<keyword evidence="3" id="KW-1185">Reference proteome</keyword>
<protein>
    <submittedName>
        <fullName evidence="2">Membrane steroid-binding protein 2</fullName>
    </submittedName>
</protein>
<feature type="region of interest" description="Disordered" evidence="1">
    <location>
        <begin position="636"/>
        <end position="662"/>
    </location>
</feature>
<dbReference type="Proteomes" id="UP001642464">
    <property type="component" value="Unassembled WGS sequence"/>
</dbReference>